<comment type="catalytic activity">
    <reaction evidence="15">
        <text>2 nitrate(out) + H(+)(out) = 2 nitrate(in) + H(+)(in)</text>
        <dbReference type="Rhea" id="RHEA:71539"/>
        <dbReference type="ChEBI" id="CHEBI:15378"/>
        <dbReference type="ChEBI" id="CHEBI:17632"/>
    </reaction>
    <physiologicalReaction direction="left-to-right" evidence="15">
        <dbReference type="Rhea" id="RHEA:71540"/>
    </physiologicalReaction>
</comment>
<accession>A0A8J1TTE2</accession>
<dbReference type="EMBL" id="CAIIXF020000001">
    <property type="protein sequence ID" value="CAH1775915.1"/>
    <property type="molecule type" value="Genomic_DNA"/>
</dbReference>
<organism evidence="29 30">
    <name type="scientific">Owenia fusiformis</name>
    <name type="common">Polychaete worm</name>
    <dbReference type="NCBI Taxonomy" id="6347"/>
    <lineage>
        <taxon>Eukaryota</taxon>
        <taxon>Metazoa</taxon>
        <taxon>Spiralia</taxon>
        <taxon>Lophotrochozoa</taxon>
        <taxon>Annelida</taxon>
        <taxon>Polychaeta</taxon>
        <taxon>Sedentaria</taxon>
        <taxon>Canalipalpata</taxon>
        <taxon>Sabellida</taxon>
        <taxon>Oweniida</taxon>
        <taxon>Oweniidae</taxon>
        <taxon>Owenia</taxon>
    </lineage>
</organism>
<evidence type="ECO:0000256" key="5">
    <source>
        <dbReference type="ARBA" id="ARBA00022448"/>
    </source>
</evidence>
<dbReference type="GO" id="GO:0046942">
    <property type="term" value="P:carboxylic acid transport"/>
    <property type="evidence" value="ECO:0007669"/>
    <property type="project" value="UniProtKB-ARBA"/>
</dbReference>
<dbReference type="GO" id="GO:0016323">
    <property type="term" value="C:basolateral plasma membrane"/>
    <property type="evidence" value="ECO:0007669"/>
    <property type="project" value="UniProtKB-SubCell"/>
</dbReference>
<keyword evidence="9 27" id="KW-1133">Transmembrane helix</keyword>
<feature type="transmembrane region" description="Helical" evidence="27">
    <location>
        <begin position="421"/>
        <end position="441"/>
    </location>
</feature>
<evidence type="ECO:0000256" key="18">
    <source>
        <dbReference type="ARBA" id="ARBA00051403"/>
    </source>
</evidence>
<feature type="transmembrane region" description="Helical" evidence="27">
    <location>
        <begin position="151"/>
        <end position="174"/>
    </location>
</feature>
<comment type="catalytic activity">
    <reaction evidence="17">
        <text>N-acetylneuraminate(in) + H(+)(in) = N-acetylneuraminate(out) + H(+)(out)</text>
        <dbReference type="Rhea" id="RHEA:28987"/>
        <dbReference type="ChEBI" id="CHEBI:15378"/>
        <dbReference type="ChEBI" id="CHEBI:35418"/>
    </reaction>
    <physiologicalReaction direction="right-to-left" evidence="17">
        <dbReference type="Rhea" id="RHEA:28989"/>
    </physiologicalReaction>
</comment>
<feature type="compositionally biased region" description="Basic and acidic residues" evidence="26">
    <location>
        <begin position="498"/>
        <end position="516"/>
    </location>
</feature>
<dbReference type="InterPro" id="IPR020846">
    <property type="entry name" value="MFS_dom"/>
</dbReference>
<evidence type="ECO:0000256" key="17">
    <source>
        <dbReference type="ARBA" id="ARBA00050625"/>
    </source>
</evidence>
<evidence type="ECO:0000256" key="4">
    <source>
        <dbReference type="ARBA" id="ARBA00004656"/>
    </source>
</evidence>
<evidence type="ECO:0000256" key="1">
    <source>
        <dbReference type="ARBA" id="ARBA00004432"/>
    </source>
</evidence>
<comment type="caution">
    <text evidence="29">The sequence shown here is derived from an EMBL/GenBank/DDBJ whole genome shotgun (WGS) entry which is preliminary data.</text>
</comment>
<dbReference type="PANTHER" id="PTHR11662">
    <property type="entry name" value="SOLUTE CARRIER FAMILY 17"/>
    <property type="match status" value="1"/>
</dbReference>
<evidence type="ECO:0000256" key="27">
    <source>
        <dbReference type="SAM" id="Phobius"/>
    </source>
</evidence>
<comment type="function">
    <text evidence="21">Receptor for CM101, a polysaccharide produced by group B Streptococcus with antipathoangiogenic properties.</text>
</comment>
<comment type="subcellular location">
    <subcellularLocation>
        <location evidence="2">Basolateral cell membrane</location>
        <topology evidence="2">Multi-pass membrane protein</topology>
    </subcellularLocation>
    <subcellularLocation>
        <location evidence="3">Cytoplasmic vesicle</location>
        <location evidence="3">Secretory vesicle membrane</location>
        <topology evidence="3">Multi-pass membrane protein</topology>
    </subcellularLocation>
    <subcellularLocation>
        <location evidence="1">Cytoplasmic vesicle</location>
        <location evidence="1">Secretory vesicle</location>
        <location evidence="1">Synaptic vesicle membrane</location>
    </subcellularLocation>
    <subcellularLocation>
        <location evidence="4">Lysosome membrane</location>
    </subcellularLocation>
</comment>
<evidence type="ECO:0000256" key="11">
    <source>
        <dbReference type="ARBA" id="ARBA00023136"/>
    </source>
</evidence>
<feature type="transmembrane region" description="Helical" evidence="27">
    <location>
        <begin position="382"/>
        <end position="400"/>
    </location>
</feature>
<keyword evidence="10" id="KW-0770">Synapse</keyword>
<feature type="transmembrane region" description="Helical" evidence="27">
    <location>
        <begin position="320"/>
        <end position="338"/>
    </location>
</feature>
<comment type="catalytic activity">
    <reaction evidence="20">
        <text>D-glucuronate(out) + H(+)(out) = D-glucuronate(in) + H(+)(in)</text>
        <dbReference type="Rhea" id="RHEA:72591"/>
        <dbReference type="ChEBI" id="CHEBI:15378"/>
        <dbReference type="ChEBI" id="CHEBI:58720"/>
    </reaction>
    <physiologicalReaction direction="left-to-right" evidence="20">
        <dbReference type="Rhea" id="RHEA:72592"/>
    </physiologicalReaction>
</comment>
<evidence type="ECO:0000256" key="9">
    <source>
        <dbReference type="ARBA" id="ARBA00022989"/>
    </source>
</evidence>
<reference evidence="29" key="1">
    <citation type="submission" date="2022-03" db="EMBL/GenBank/DDBJ databases">
        <authorList>
            <person name="Martin C."/>
        </authorList>
    </citation>
    <scope>NUCLEOTIDE SEQUENCE</scope>
</reference>
<feature type="transmembrane region" description="Helical" evidence="27">
    <location>
        <begin position="98"/>
        <end position="118"/>
    </location>
</feature>
<dbReference type="OrthoDB" id="2985014at2759"/>
<dbReference type="InterPro" id="IPR036259">
    <property type="entry name" value="MFS_trans_sf"/>
</dbReference>
<evidence type="ECO:0000256" key="12">
    <source>
        <dbReference type="ARBA" id="ARBA00023180"/>
    </source>
</evidence>
<evidence type="ECO:0000256" key="25">
    <source>
        <dbReference type="ARBA" id="ARBA00081925"/>
    </source>
</evidence>
<gene>
    <name evidence="29" type="ORF">OFUS_LOCUS3151</name>
</gene>
<evidence type="ECO:0000256" key="23">
    <source>
        <dbReference type="ARBA" id="ARBA00080244"/>
    </source>
</evidence>
<evidence type="ECO:0000256" key="7">
    <source>
        <dbReference type="ARBA" id="ARBA00022692"/>
    </source>
</evidence>
<evidence type="ECO:0000256" key="2">
    <source>
        <dbReference type="ARBA" id="ARBA00004554"/>
    </source>
</evidence>
<dbReference type="GO" id="GO:0015293">
    <property type="term" value="F:symporter activity"/>
    <property type="evidence" value="ECO:0007669"/>
    <property type="project" value="UniProtKB-KW"/>
</dbReference>
<feature type="transmembrane region" description="Helical" evidence="27">
    <location>
        <begin position="358"/>
        <end position="376"/>
    </location>
</feature>
<proteinExistence type="predicted"/>
<evidence type="ECO:0000256" key="16">
    <source>
        <dbReference type="ARBA" id="ARBA00050554"/>
    </source>
</evidence>
<feature type="transmembrane region" description="Helical" evidence="27">
    <location>
        <begin position="274"/>
        <end position="300"/>
    </location>
</feature>
<feature type="transmembrane region" description="Helical" evidence="27">
    <location>
        <begin position="453"/>
        <end position="472"/>
    </location>
</feature>
<dbReference type="GO" id="GO:0006820">
    <property type="term" value="P:monoatomic anion transport"/>
    <property type="evidence" value="ECO:0007669"/>
    <property type="project" value="TreeGrafter"/>
</dbReference>
<dbReference type="GO" id="GO:0005765">
    <property type="term" value="C:lysosomal membrane"/>
    <property type="evidence" value="ECO:0007669"/>
    <property type="project" value="UniProtKB-SubCell"/>
</dbReference>
<evidence type="ECO:0000313" key="30">
    <source>
        <dbReference type="Proteomes" id="UP000749559"/>
    </source>
</evidence>
<keyword evidence="13" id="KW-0458">Lysosome</keyword>
<feature type="region of interest" description="Disordered" evidence="26">
    <location>
        <begin position="482"/>
        <end position="516"/>
    </location>
</feature>
<dbReference type="InterPro" id="IPR050382">
    <property type="entry name" value="MFS_Na/Anion_cotransporter"/>
</dbReference>
<keyword evidence="6" id="KW-1003">Cell membrane</keyword>
<evidence type="ECO:0000256" key="15">
    <source>
        <dbReference type="ARBA" id="ARBA00050101"/>
    </source>
</evidence>
<comment type="catalytic activity">
    <reaction evidence="19">
        <text>L-glutamate(out) = L-glutamate(in)</text>
        <dbReference type="Rhea" id="RHEA:66336"/>
        <dbReference type="ChEBI" id="CHEBI:29985"/>
    </reaction>
    <physiologicalReaction direction="left-to-right" evidence="19">
        <dbReference type="Rhea" id="RHEA:66337"/>
    </physiologicalReaction>
</comment>
<feature type="transmembrane region" description="Helical" evidence="27">
    <location>
        <begin position="30"/>
        <end position="50"/>
    </location>
</feature>
<dbReference type="AlphaFoldDB" id="A0A8J1TTE2"/>
<evidence type="ECO:0000256" key="14">
    <source>
        <dbReference type="ARBA" id="ARBA00023329"/>
    </source>
</evidence>
<evidence type="ECO:0000259" key="28">
    <source>
        <dbReference type="PROSITE" id="PS50850"/>
    </source>
</evidence>
<feature type="transmembrane region" description="Helical" evidence="27">
    <location>
        <begin position="220"/>
        <end position="240"/>
    </location>
</feature>
<dbReference type="SUPFAM" id="SSF103473">
    <property type="entry name" value="MFS general substrate transporter"/>
    <property type="match status" value="1"/>
</dbReference>
<feature type="transmembrane region" description="Helical" evidence="27">
    <location>
        <begin position="186"/>
        <end position="208"/>
    </location>
</feature>
<evidence type="ECO:0000256" key="3">
    <source>
        <dbReference type="ARBA" id="ARBA00004638"/>
    </source>
</evidence>
<keyword evidence="8" id="KW-0769">Symport</keyword>
<dbReference type="InterPro" id="IPR011701">
    <property type="entry name" value="MFS"/>
</dbReference>
<name>A0A8J1TTE2_OWEFU</name>
<dbReference type="PANTHER" id="PTHR11662:SF399">
    <property type="entry name" value="FI19708P1-RELATED"/>
    <property type="match status" value="1"/>
</dbReference>
<evidence type="ECO:0000256" key="21">
    <source>
        <dbReference type="ARBA" id="ARBA00056891"/>
    </source>
</evidence>
<protein>
    <recommendedName>
        <fullName evidence="22">Sialin</fullName>
    </recommendedName>
    <alternativeName>
        <fullName evidence="25">H(+)/nitrate cotransporter</fullName>
    </alternativeName>
    <alternativeName>
        <fullName evidence="23">H(+)/sialic acid cotransporter</fullName>
    </alternativeName>
    <alternativeName>
        <fullName evidence="24">Vesicular excitatory amino acid transporter</fullName>
    </alternativeName>
</protein>
<keyword evidence="12" id="KW-0325">Glycoprotein</keyword>
<dbReference type="Gene3D" id="1.20.1250.20">
    <property type="entry name" value="MFS general substrate transporter like domains"/>
    <property type="match status" value="2"/>
</dbReference>
<feature type="domain" description="Major facilitator superfamily (MFS) profile" evidence="28">
    <location>
        <begin position="31"/>
        <end position="476"/>
    </location>
</feature>
<dbReference type="Proteomes" id="UP000749559">
    <property type="component" value="Unassembled WGS sequence"/>
</dbReference>
<evidence type="ECO:0000256" key="26">
    <source>
        <dbReference type="SAM" id="MobiDB-lite"/>
    </source>
</evidence>
<dbReference type="PROSITE" id="PS50850">
    <property type="entry name" value="MFS"/>
    <property type="match status" value="1"/>
</dbReference>
<keyword evidence="11 27" id="KW-0472">Membrane</keyword>
<keyword evidence="30" id="KW-1185">Reference proteome</keyword>
<evidence type="ECO:0000256" key="20">
    <source>
        <dbReference type="ARBA" id="ARBA00051612"/>
    </source>
</evidence>
<keyword evidence="5" id="KW-0813">Transport</keyword>
<evidence type="ECO:0000313" key="29">
    <source>
        <dbReference type="EMBL" id="CAH1775915.1"/>
    </source>
</evidence>
<keyword evidence="7 27" id="KW-0812">Transmembrane</keyword>
<evidence type="ECO:0000256" key="6">
    <source>
        <dbReference type="ARBA" id="ARBA00022475"/>
    </source>
</evidence>
<dbReference type="FunFam" id="1.20.1250.20:FF:000003">
    <property type="entry name" value="Solute carrier family 17 member 3"/>
    <property type="match status" value="1"/>
</dbReference>
<evidence type="ECO:0000256" key="13">
    <source>
        <dbReference type="ARBA" id="ARBA00023228"/>
    </source>
</evidence>
<dbReference type="FunFam" id="1.20.1250.20:FF:000067">
    <property type="entry name" value="sialin isoform X2"/>
    <property type="match status" value="1"/>
</dbReference>
<comment type="catalytic activity">
    <reaction evidence="18">
        <text>N-acetyl-L-aspartyl-L-glutamate(out) = N-acetyl-L-aspartyl-L-glutamate(in)</text>
        <dbReference type="Rhea" id="RHEA:72599"/>
        <dbReference type="ChEBI" id="CHEBI:76931"/>
    </reaction>
    <physiologicalReaction direction="left-to-right" evidence="18">
        <dbReference type="Rhea" id="RHEA:72600"/>
    </physiologicalReaction>
</comment>
<evidence type="ECO:0000256" key="8">
    <source>
        <dbReference type="ARBA" id="ARBA00022847"/>
    </source>
</evidence>
<evidence type="ECO:0000256" key="22">
    <source>
        <dbReference type="ARBA" id="ARBA00069713"/>
    </source>
</evidence>
<keyword evidence="14" id="KW-0968">Cytoplasmic vesicle</keyword>
<feature type="transmembrane region" description="Helical" evidence="27">
    <location>
        <begin position="125"/>
        <end position="145"/>
    </location>
</feature>
<evidence type="ECO:0000256" key="19">
    <source>
        <dbReference type="ARBA" id="ARBA00051447"/>
    </source>
</evidence>
<dbReference type="Pfam" id="PF07690">
    <property type="entry name" value="MFS_1"/>
    <property type="match status" value="1"/>
</dbReference>
<dbReference type="GO" id="GO:0030672">
    <property type="term" value="C:synaptic vesicle membrane"/>
    <property type="evidence" value="ECO:0007669"/>
    <property type="project" value="UniProtKB-SubCell"/>
</dbReference>
<comment type="catalytic activity">
    <reaction evidence="16">
        <text>L-aspartate(out) = L-aspartate(in)</text>
        <dbReference type="Rhea" id="RHEA:66332"/>
        <dbReference type="ChEBI" id="CHEBI:29991"/>
    </reaction>
    <physiologicalReaction direction="left-to-right" evidence="16">
        <dbReference type="Rhea" id="RHEA:66333"/>
    </physiologicalReaction>
</comment>
<dbReference type="CDD" id="cd17318">
    <property type="entry name" value="MFS_SLC17"/>
    <property type="match status" value="1"/>
</dbReference>
<evidence type="ECO:0000256" key="24">
    <source>
        <dbReference type="ARBA" id="ARBA00081195"/>
    </source>
</evidence>
<sequence>MSDTVKVESNEETPLLGAKTRKSCGLAQRYVLAIMGFLGFVTAYSLRVNFNVALVAMVNYTTVDNVTSDDCPVPKNLNSTAEPAKAGEFNWTEYTQGVLLSSFFYGYICTNVPGGWLASRYGGKWIFGIGVLVPALLSMLTPVLARISVDLIIAVRVLEGMAQGVLFPAMWALLGKWCPPLESSKIAGIVTAGCSFGSIISQPVSGLLCDYGFAGGWPSVFYVFGAVSCVWFIAWCFLVYSCPSSHPLISTHERLFIESSLGTVKHEKPPPTPWLAMMTSLPVWTIIVATICDDFGFYTLMTCLPTYMKQVLHFDMTKNGFLSSLPWLVNFFVNLLIIYPADYIREHGILRTRNARKLFNTLGMGGAGSFLVVLGFYKGCDYLVPVVLLVGALAMSGISVPGYMVNHLDIAPRFSGSTMSLANTLSTISGMVGPYLVGYLTNGQPTQAQWQKVFFITAGMYGLGALTFLLFAKGEEQEWARNKDKEAETILTESSEETLEKKHLRDPLKDDSIVNA</sequence>
<evidence type="ECO:0000256" key="10">
    <source>
        <dbReference type="ARBA" id="ARBA00023018"/>
    </source>
</evidence>